<dbReference type="EMBL" id="LJDB01000056">
    <property type="protein sequence ID" value="ONI40087.1"/>
    <property type="molecule type" value="Genomic_DNA"/>
</dbReference>
<accession>A0ACC8XBR5</accession>
<name>A0ACC8XBR5_9FIRM</name>
<gene>
    <name evidence="1" type="ORF">AN396_06460</name>
</gene>
<reference evidence="1" key="1">
    <citation type="submission" date="2016-08" db="EMBL/GenBank/DDBJ databases">
        <authorList>
            <person name="Ngugi D.K."/>
            <person name="Miyake S."/>
            <person name="Stingl U."/>
        </authorList>
    </citation>
    <scope>NUCLEOTIDE SEQUENCE</scope>
    <source>
        <strain evidence="1">SCG-B11WGA-EpuloA1</strain>
    </source>
</reference>
<protein>
    <submittedName>
        <fullName evidence="1">Myo-inosose-2 dehydratase</fullName>
    </submittedName>
</protein>
<sequence length="300" mass="33586">MKIQFGCAPINWTNDDLPSLGGELTYQQCLSEMALANYKGSEGGCKYPKDYETLKKALDLRNLVICNMWFSSNFTTFKNEETYQAFEKHMDFTYSLGARVVGVGECGVTVHGNEATPLFSKAPILTDEQMKNLAEGLNELGRRAKRKGMKVCFHYHVGTGIQTREEIDKIMSLTDPELVYMLFDTGHITVAGYDAVDLIKTYIDRVGHIHVKDVRKEVLNRLKAEDHSFLWGVKEGLFTVPGDKVPGAGTCVDWDGVFGVIKNSNYDGWIVVEAEQDPAKADPLEYAQIARAFMKEKLGC</sequence>
<proteinExistence type="predicted"/>
<organism evidence="1 2">
    <name type="scientific">Candidatus Epulonipiscium fishelsonii</name>
    <dbReference type="NCBI Taxonomy" id="77094"/>
    <lineage>
        <taxon>Bacteria</taxon>
        <taxon>Bacillati</taxon>
        <taxon>Bacillota</taxon>
        <taxon>Clostridia</taxon>
        <taxon>Lachnospirales</taxon>
        <taxon>Lachnospiraceae</taxon>
        <taxon>Candidatus Epulonipiscium</taxon>
    </lineage>
</organism>
<dbReference type="Proteomes" id="UP000188605">
    <property type="component" value="Unassembled WGS sequence"/>
</dbReference>
<evidence type="ECO:0000313" key="2">
    <source>
        <dbReference type="Proteomes" id="UP000188605"/>
    </source>
</evidence>
<evidence type="ECO:0000313" key="1">
    <source>
        <dbReference type="EMBL" id="ONI40087.1"/>
    </source>
</evidence>
<comment type="caution">
    <text evidence="1">The sequence shown here is derived from an EMBL/GenBank/DDBJ whole genome shotgun (WGS) entry which is preliminary data.</text>
</comment>
<keyword evidence="2" id="KW-1185">Reference proteome</keyword>